<dbReference type="AlphaFoldDB" id="A0A1J5SS39"/>
<sequence>MIRFRTVFALLILANLVFFAWGQGYFGTRGNGREPQRLAEQLSPEKLRVTSTLVAAATPPAAAPPQACRQVDGLGAAEAERLRVQAGAQAPDLQLAAKTAERQPDGYWVLIPSLADRQAAEKKLAELKRLGVSDYSLMTAAGPNQFAISLGLFQSKQAADERLQTLAGRGVRSAQVQARVQTAVGVQLVIRGPADSLAHELPQLLTSFPAASVTDCPVER</sequence>
<dbReference type="Pfam" id="PF05036">
    <property type="entry name" value="SPOR"/>
    <property type="match status" value="1"/>
</dbReference>
<proteinExistence type="predicted"/>
<accession>A0A1J5SS39</accession>
<evidence type="ECO:0000313" key="2">
    <source>
        <dbReference type="EMBL" id="OIR06840.1"/>
    </source>
</evidence>
<dbReference type="Gene3D" id="3.30.70.1070">
    <property type="entry name" value="Sporulation related repeat"/>
    <property type="match status" value="1"/>
</dbReference>
<comment type="caution">
    <text evidence="2">The sequence shown here is derived from an EMBL/GenBank/DDBJ whole genome shotgun (WGS) entry which is preliminary data.</text>
</comment>
<evidence type="ECO:0000259" key="1">
    <source>
        <dbReference type="PROSITE" id="PS51724"/>
    </source>
</evidence>
<dbReference type="GO" id="GO:0042834">
    <property type="term" value="F:peptidoglycan binding"/>
    <property type="evidence" value="ECO:0007669"/>
    <property type="project" value="InterPro"/>
</dbReference>
<feature type="domain" description="SPOR" evidence="1">
    <location>
        <begin position="101"/>
        <end position="183"/>
    </location>
</feature>
<organism evidence="2">
    <name type="scientific">mine drainage metagenome</name>
    <dbReference type="NCBI Taxonomy" id="410659"/>
    <lineage>
        <taxon>unclassified sequences</taxon>
        <taxon>metagenomes</taxon>
        <taxon>ecological metagenomes</taxon>
    </lineage>
</organism>
<reference evidence="2" key="1">
    <citation type="submission" date="2016-10" db="EMBL/GenBank/DDBJ databases">
        <title>Sequence of Gallionella enrichment culture.</title>
        <authorList>
            <person name="Poehlein A."/>
            <person name="Muehling M."/>
            <person name="Daniel R."/>
        </authorList>
    </citation>
    <scope>NUCLEOTIDE SEQUENCE</scope>
</reference>
<dbReference type="EMBL" id="MLJW01000041">
    <property type="protein sequence ID" value="OIR06840.1"/>
    <property type="molecule type" value="Genomic_DNA"/>
</dbReference>
<gene>
    <name evidence="2" type="ORF">GALL_110890</name>
</gene>
<dbReference type="InterPro" id="IPR007730">
    <property type="entry name" value="SPOR-like_dom"/>
</dbReference>
<dbReference type="InterPro" id="IPR036680">
    <property type="entry name" value="SPOR-like_sf"/>
</dbReference>
<dbReference type="PROSITE" id="PS51724">
    <property type="entry name" value="SPOR"/>
    <property type="match status" value="1"/>
</dbReference>
<protein>
    <submittedName>
        <fullName evidence="2">Sporulation related domain protein</fullName>
    </submittedName>
</protein>
<name>A0A1J5SS39_9ZZZZ</name>